<comment type="caution">
    <text evidence="2">The sequence shown here is derived from an EMBL/GenBank/DDBJ whole genome shotgun (WGS) entry which is preliminary data.</text>
</comment>
<dbReference type="Pfam" id="PF16074">
    <property type="entry name" value="PilW"/>
    <property type="match status" value="1"/>
</dbReference>
<dbReference type="RefSeq" id="WP_303493885.1">
    <property type="nucleotide sequence ID" value="NZ_JAUOPB010000016.1"/>
</dbReference>
<dbReference type="AlphaFoldDB" id="A0AAW7XE78"/>
<dbReference type="GO" id="GO:0043683">
    <property type="term" value="P:type IV pilus assembly"/>
    <property type="evidence" value="ECO:0007669"/>
    <property type="project" value="InterPro"/>
</dbReference>
<gene>
    <name evidence="2" type="ORF">Q4521_19500</name>
</gene>
<sequence>MKNTSSPFHAQVGLSLIELMVSMLIAAFIFSGVLTVMLSGRNSHVAEQESAVLQENQRFATSLLTRDIRMAGSFGCASLQRVYLANVISSTSLNDGGLIGETAIIGYEGGAGTGGFPDSFRSNAYEGSDALILRYADPDFSVLIKEHVASSARMETYDAHRFNQNDVLMVIDSTCRHAGLFQHTSTAAAEIEHAQSGGNCTTVLFAQDKNISCSSPSCNGNSCDGFTPTSYSSGSEVIKYVANAYYIGPSSVIPGTPALKRQVLSGASTRSEEIAQGVESMELLYGVDSDADGDVDRFVGADQVTNWDTVIAVRFSLVLRSQTEMFDSAQTKTINGVTYNDRFIRQLVSNTVQIRNRGL</sequence>
<feature type="transmembrane region" description="Helical" evidence="1">
    <location>
        <begin position="12"/>
        <end position="38"/>
    </location>
</feature>
<name>A0AAW7XE78_9GAMM</name>
<accession>A0AAW7XE78</accession>
<dbReference type="InterPro" id="IPR032092">
    <property type="entry name" value="PilW"/>
</dbReference>
<protein>
    <submittedName>
        <fullName evidence="2">PilW family protein</fullName>
    </submittedName>
</protein>
<dbReference type="EMBL" id="JAUOPB010000016">
    <property type="protein sequence ID" value="MDO6424684.1"/>
    <property type="molecule type" value="Genomic_DNA"/>
</dbReference>
<keyword evidence="1" id="KW-0472">Membrane</keyword>
<evidence type="ECO:0000313" key="3">
    <source>
        <dbReference type="Proteomes" id="UP001169760"/>
    </source>
</evidence>
<keyword evidence="1" id="KW-1133">Transmembrane helix</keyword>
<dbReference type="Proteomes" id="UP001169760">
    <property type="component" value="Unassembled WGS sequence"/>
</dbReference>
<proteinExistence type="predicted"/>
<organism evidence="2 3">
    <name type="scientific">Saccharophagus degradans</name>
    <dbReference type="NCBI Taxonomy" id="86304"/>
    <lineage>
        <taxon>Bacteria</taxon>
        <taxon>Pseudomonadati</taxon>
        <taxon>Pseudomonadota</taxon>
        <taxon>Gammaproteobacteria</taxon>
        <taxon>Cellvibrionales</taxon>
        <taxon>Cellvibrionaceae</taxon>
        <taxon>Saccharophagus</taxon>
    </lineage>
</organism>
<evidence type="ECO:0000256" key="1">
    <source>
        <dbReference type="SAM" id="Phobius"/>
    </source>
</evidence>
<evidence type="ECO:0000313" key="2">
    <source>
        <dbReference type="EMBL" id="MDO6424684.1"/>
    </source>
</evidence>
<reference evidence="2" key="1">
    <citation type="submission" date="2023-07" db="EMBL/GenBank/DDBJ databases">
        <title>Genome content predicts the carbon catabolic preferences of heterotrophic bacteria.</title>
        <authorList>
            <person name="Gralka M."/>
        </authorList>
    </citation>
    <scope>NUCLEOTIDE SEQUENCE</scope>
    <source>
        <strain evidence="2">I3M17_2</strain>
    </source>
</reference>
<keyword evidence="1" id="KW-0812">Transmembrane</keyword>